<keyword evidence="11" id="KW-1185">Reference proteome</keyword>
<dbReference type="Pfam" id="PF01140">
    <property type="entry name" value="Gag_MA"/>
    <property type="match status" value="1"/>
</dbReference>
<protein>
    <recommendedName>
        <fullName evidence="12">Gag-pol polyprotein</fullName>
    </recommendedName>
</protein>
<keyword evidence="6" id="KW-0862">Zinc</keyword>
<keyword evidence="6" id="KW-0479">Metal-binding</keyword>
<dbReference type="Gene3D" id="1.10.150.180">
    <property type="entry name" value="Gamma-retroviral matrix domain"/>
    <property type="match status" value="1"/>
</dbReference>
<dbReference type="InterPro" id="IPR001878">
    <property type="entry name" value="Znf_CCHC"/>
</dbReference>
<feature type="compositionally biased region" description="Basic and acidic residues" evidence="7">
    <location>
        <begin position="500"/>
        <end position="531"/>
    </location>
</feature>
<feature type="domain" description="CCHC-type" evidence="8">
    <location>
        <begin position="568"/>
        <end position="583"/>
    </location>
</feature>
<organism evidence="10 11">
    <name type="scientific">Cnephaeus nilssonii</name>
    <name type="common">Northern bat</name>
    <name type="synonym">Eptesicus nilssonii</name>
    <dbReference type="NCBI Taxonomy" id="3371016"/>
    <lineage>
        <taxon>Eukaryota</taxon>
        <taxon>Metazoa</taxon>
        <taxon>Chordata</taxon>
        <taxon>Craniata</taxon>
        <taxon>Vertebrata</taxon>
        <taxon>Euteleostomi</taxon>
        <taxon>Mammalia</taxon>
        <taxon>Eutheria</taxon>
        <taxon>Laurasiatheria</taxon>
        <taxon>Chiroptera</taxon>
        <taxon>Yangochiroptera</taxon>
        <taxon>Vespertilionidae</taxon>
        <taxon>Cnephaeus</taxon>
    </lineage>
</organism>
<dbReference type="SUPFAM" id="SSF47943">
    <property type="entry name" value="Retrovirus capsid protein, N-terminal core domain"/>
    <property type="match status" value="1"/>
</dbReference>
<dbReference type="PANTHER" id="PTHR33166">
    <property type="entry name" value="GAG_P30 DOMAIN-CONTAINING PROTEIN"/>
    <property type="match status" value="1"/>
</dbReference>
<dbReference type="PROSITE" id="PS50158">
    <property type="entry name" value="ZF_CCHC"/>
    <property type="match status" value="1"/>
</dbReference>
<dbReference type="InterPro" id="IPR050462">
    <property type="entry name" value="Retroviral_Gag-Pol_poly"/>
</dbReference>
<dbReference type="InterPro" id="IPR008919">
    <property type="entry name" value="Retrov_capsid_N"/>
</dbReference>
<evidence type="ECO:0000256" key="3">
    <source>
        <dbReference type="ARBA" id="ARBA00022801"/>
    </source>
</evidence>
<name>A0AA40IAR1_CNENI</name>
<dbReference type="GO" id="GO:0008270">
    <property type="term" value="F:zinc ion binding"/>
    <property type="evidence" value="ECO:0007669"/>
    <property type="project" value="UniProtKB-KW"/>
</dbReference>
<feature type="region of interest" description="Disordered" evidence="7">
    <location>
        <begin position="500"/>
        <end position="560"/>
    </location>
</feature>
<dbReference type="GO" id="GO:0006508">
    <property type="term" value="P:proteolysis"/>
    <property type="evidence" value="ECO:0007669"/>
    <property type="project" value="InterPro"/>
</dbReference>
<evidence type="ECO:0000259" key="9">
    <source>
        <dbReference type="PROSITE" id="PS50175"/>
    </source>
</evidence>
<dbReference type="AlphaFoldDB" id="A0AA40IAR1"/>
<feature type="domain" description="Peptidase A2" evidence="9">
    <location>
        <begin position="603"/>
        <end position="673"/>
    </location>
</feature>
<evidence type="ECO:0008006" key="12">
    <source>
        <dbReference type="Google" id="ProtNLM"/>
    </source>
</evidence>
<evidence type="ECO:0000256" key="5">
    <source>
        <dbReference type="ARBA" id="ARBA00023136"/>
    </source>
</evidence>
<dbReference type="InterPro" id="IPR010999">
    <property type="entry name" value="Retrovr_matrix"/>
</dbReference>
<dbReference type="InterPro" id="IPR001969">
    <property type="entry name" value="Aspartic_peptidase_AS"/>
</dbReference>
<comment type="subcellular location">
    <subcellularLocation>
        <location evidence="1">Host cell membrane</location>
    </subcellularLocation>
</comment>
<evidence type="ECO:0000313" key="11">
    <source>
        <dbReference type="Proteomes" id="UP001177744"/>
    </source>
</evidence>
<dbReference type="CDD" id="cd06095">
    <property type="entry name" value="RP_RTVL_H_like"/>
    <property type="match status" value="1"/>
</dbReference>
<dbReference type="InterPro" id="IPR021109">
    <property type="entry name" value="Peptidase_aspartic_dom_sf"/>
</dbReference>
<dbReference type="Gene3D" id="2.40.70.10">
    <property type="entry name" value="Acid Proteases"/>
    <property type="match status" value="1"/>
</dbReference>
<dbReference type="Pfam" id="PF00077">
    <property type="entry name" value="RVP"/>
    <property type="match status" value="1"/>
</dbReference>
<keyword evidence="3" id="KW-0378">Hydrolase</keyword>
<dbReference type="Gene3D" id="1.10.375.10">
    <property type="entry name" value="Human Immunodeficiency Virus Type 1 Capsid Protein"/>
    <property type="match status" value="1"/>
</dbReference>
<dbReference type="InterPro" id="IPR036946">
    <property type="entry name" value="G_retro_matrix_sf"/>
</dbReference>
<keyword evidence="2" id="KW-1032">Host cell membrane</keyword>
<dbReference type="InterPro" id="IPR003036">
    <property type="entry name" value="Gag_P30"/>
</dbReference>
<evidence type="ECO:0000313" key="10">
    <source>
        <dbReference type="EMBL" id="KAK1346143.1"/>
    </source>
</evidence>
<dbReference type="InterPro" id="IPR036875">
    <property type="entry name" value="Znf_CCHC_sf"/>
</dbReference>
<dbReference type="GO" id="GO:0003676">
    <property type="term" value="F:nucleic acid binding"/>
    <property type="evidence" value="ECO:0007669"/>
    <property type="project" value="InterPro"/>
</dbReference>
<dbReference type="InterPro" id="IPR001995">
    <property type="entry name" value="Peptidase_A2_cat"/>
</dbReference>
<dbReference type="SUPFAM" id="SSF57756">
    <property type="entry name" value="Retrovirus zinc finger-like domains"/>
    <property type="match status" value="1"/>
</dbReference>
<dbReference type="Pfam" id="PF02093">
    <property type="entry name" value="Gag_p30"/>
    <property type="match status" value="1"/>
</dbReference>
<dbReference type="GO" id="GO:0004190">
    <property type="term" value="F:aspartic-type endopeptidase activity"/>
    <property type="evidence" value="ECO:0007669"/>
    <property type="project" value="InterPro"/>
</dbReference>
<dbReference type="PROSITE" id="PS00141">
    <property type="entry name" value="ASP_PROTEASE"/>
    <property type="match status" value="1"/>
</dbReference>
<dbReference type="InterPro" id="IPR018061">
    <property type="entry name" value="Retropepsins"/>
</dbReference>
<evidence type="ECO:0000256" key="4">
    <source>
        <dbReference type="ARBA" id="ARBA00022870"/>
    </source>
</evidence>
<evidence type="ECO:0000256" key="7">
    <source>
        <dbReference type="SAM" id="MobiDB-lite"/>
    </source>
</evidence>
<feature type="compositionally biased region" description="Pro residues" evidence="7">
    <location>
        <begin position="243"/>
        <end position="254"/>
    </location>
</feature>
<dbReference type="Gene3D" id="4.10.60.10">
    <property type="entry name" value="Zinc finger, CCHC-type"/>
    <property type="match status" value="1"/>
</dbReference>
<reference evidence="10" key="1">
    <citation type="submission" date="2023-06" db="EMBL/GenBank/DDBJ databases">
        <title>Reference genome for the Northern bat (Eptesicus nilssonii), a most northern bat species.</title>
        <authorList>
            <person name="Laine V.N."/>
            <person name="Pulliainen A.T."/>
            <person name="Lilley T.M."/>
        </authorList>
    </citation>
    <scope>NUCLEOTIDE SEQUENCE</scope>
    <source>
        <strain evidence="10">BLF_Eptnil</strain>
        <tissue evidence="10">Kidney</tissue>
    </source>
</reference>
<dbReference type="PROSITE" id="PS50175">
    <property type="entry name" value="ASP_PROT_RETROV"/>
    <property type="match status" value="1"/>
</dbReference>
<feature type="region of interest" description="Disordered" evidence="7">
    <location>
        <begin position="235"/>
        <end position="272"/>
    </location>
</feature>
<proteinExistence type="predicted"/>
<keyword evidence="6" id="KW-0863">Zinc-finger</keyword>
<dbReference type="InterPro" id="IPR000840">
    <property type="entry name" value="G_retro_matrix"/>
</dbReference>
<comment type="caution">
    <text evidence="10">The sequence shown here is derived from an EMBL/GenBank/DDBJ whole genome shotgun (WGS) entry which is preliminary data.</text>
</comment>
<sequence>MGQTVTTPLSLTLDHWTEVKGRGRDLSVEIKKGPWRTFCSSEWPTFNIGWPAEGTFDLSVIFAVKEIVFQKEPGAHRDQQPYIVVWQDLVQNPPPWVQPWVAKPKPRPAAPVPADPVLAAPPLRCRLRRCQPLQYWPRRCQSLRCRLCRCQPLQYRLLQCQLLRCRLCQCRPLRYRLLRCRPLQFRLLKFSPSKLPVLGGNPVTRTPPRRFIQTSRLTSFSLTHLPSYPPVLVPVEGRGEPEASPPPAVAPSAPPNESLLGPAQSTRSRRGMTPDTTVALPLRAYGPPPVVTDGGPAPRQPLQYWPFSSADLYNWKTNHPPFSEDPQRLTGLVESLMFSHQPTWDDCQQLLQTLFNTEERKRILLEARKNVPGTEDDPPSSPTLPDWDFNTAEGKERLTVYRQTLVAGLRGAARRPTNLAKVREVIQGATEPPSVFLERLMEAFRHYTPFDPTSEGQRASVAMAFIGQSAVDIKRKLQRIEGLQDYTLQDLVKEAEKVYHKRETEEEKEQRKEKEREERENKRDRKQEKNLTRILAAVVSERDQERTQSRAKKSGNLGNRTPLDKDQCACCREKGHWARECPRNKKNGPSKKVVTLKVEGKPVEFLVDTGAQHSVLLEPSGPVSHKKSWVIGATGHQQYSWTTRRTVDLGTGQVTHSFLVIPECPAPLLGRDLLTKMGAQITFTPEGPEVTQSKRMATALTIRLDDEHRLFEKPGAEISHINDWLSRYPGAWAEMTGTGLATERPL</sequence>
<evidence type="ECO:0000256" key="6">
    <source>
        <dbReference type="PROSITE-ProRule" id="PRU00047"/>
    </source>
</evidence>
<dbReference type="EMBL" id="JAULJE010000002">
    <property type="protein sequence ID" value="KAK1346143.1"/>
    <property type="molecule type" value="Genomic_DNA"/>
</dbReference>
<keyword evidence="4" id="KW-1043">Host membrane</keyword>
<evidence type="ECO:0000256" key="1">
    <source>
        <dbReference type="ARBA" id="ARBA00004165"/>
    </source>
</evidence>
<accession>A0AA40IAR1</accession>
<dbReference type="Proteomes" id="UP001177744">
    <property type="component" value="Unassembled WGS sequence"/>
</dbReference>
<dbReference type="SUPFAM" id="SSF50630">
    <property type="entry name" value="Acid proteases"/>
    <property type="match status" value="1"/>
</dbReference>
<keyword evidence="5" id="KW-0472">Membrane</keyword>
<evidence type="ECO:0000259" key="8">
    <source>
        <dbReference type="PROSITE" id="PS50158"/>
    </source>
</evidence>
<gene>
    <name evidence="10" type="ORF">QTO34_008612</name>
</gene>
<dbReference type="GO" id="GO:0019068">
    <property type="term" value="P:virion assembly"/>
    <property type="evidence" value="ECO:0007669"/>
    <property type="project" value="InterPro"/>
</dbReference>
<dbReference type="SUPFAM" id="SSF47836">
    <property type="entry name" value="Retroviral matrix proteins"/>
    <property type="match status" value="1"/>
</dbReference>
<evidence type="ECO:0000256" key="2">
    <source>
        <dbReference type="ARBA" id="ARBA00022511"/>
    </source>
</evidence>